<dbReference type="InterPro" id="IPR011990">
    <property type="entry name" value="TPR-like_helical_dom_sf"/>
</dbReference>
<evidence type="ECO:0000313" key="4">
    <source>
        <dbReference type="EMBL" id="MDT7829121.1"/>
    </source>
</evidence>
<dbReference type="PANTHER" id="PTHR37299:SF1">
    <property type="entry name" value="STAGE 0 SPORULATION PROTEIN A HOMOLOG"/>
    <property type="match status" value="1"/>
</dbReference>
<keyword evidence="5" id="KW-1185">Reference proteome</keyword>
<feature type="chain" id="PRO_5046983419" evidence="2">
    <location>
        <begin position="21"/>
        <end position="511"/>
    </location>
</feature>
<protein>
    <submittedName>
        <fullName evidence="4">LytTR family DNA-binding domain-containing protein</fullName>
    </submittedName>
</protein>
<dbReference type="Pfam" id="PF04397">
    <property type="entry name" value="LytTR"/>
    <property type="match status" value="1"/>
</dbReference>
<dbReference type="Gene3D" id="2.40.50.1020">
    <property type="entry name" value="LytTr DNA-binding domain"/>
    <property type="match status" value="1"/>
</dbReference>
<evidence type="ECO:0000259" key="3">
    <source>
        <dbReference type="PROSITE" id="PS50930"/>
    </source>
</evidence>
<keyword evidence="2" id="KW-0732">Signal</keyword>
<accession>A0ABU3L5V3</accession>
<dbReference type="InterPro" id="IPR007492">
    <property type="entry name" value="LytTR_DNA-bd_dom"/>
</dbReference>
<dbReference type="GO" id="GO:0003677">
    <property type="term" value="F:DNA binding"/>
    <property type="evidence" value="ECO:0007669"/>
    <property type="project" value="UniProtKB-KW"/>
</dbReference>
<feature type="signal peptide" evidence="2">
    <location>
        <begin position="1"/>
        <end position="20"/>
    </location>
</feature>
<feature type="domain" description="HTH LytTR-type" evidence="3">
    <location>
        <begin position="421"/>
        <end position="511"/>
    </location>
</feature>
<organism evidence="4 5">
    <name type="scientific">Pricia mediterranea</name>
    <dbReference type="NCBI Taxonomy" id="3076079"/>
    <lineage>
        <taxon>Bacteria</taxon>
        <taxon>Pseudomonadati</taxon>
        <taxon>Bacteroidota</taxon>
        <taxon>Flavobacteriia</taxon>
        <taxon>Flavobacteriales</taxon>
        <taxon>Flavobacteriaceae</taxon>
        <taxon>Pricia</taxon>
    </lineage>
</organism>
<keyword evidence="4" id="KW-0238">DNA-binding</keyword>
<reference evidence="4 5" key="1">
    <citation type="submission" date="2023-09" db="EMBL/GenBank/DDBJ databases">
        <title>Novel taxa isolated from Blanes Bay.</title>
        <authorList>
            <person name="Rey-Velasco X."/>
            <person name="Lucena T."/>
        </authorList>
    </citation>
    <scope>NUCLEOTIDE SEQUENCE [LARGE SCALE GENOMIC DNA]</scope>
    <source>
        <strain evidence="4 5">S334</strain>
    </source>
</reference>
<dbReference type="SMART" id="SM00850">
    <property type="entry name" value="LytTR"/>
    <property type="match status" value="1"/>
</dbReference>
<dbReference type="InterPro" id="IPR046947">
    <property type="entry name" value="LytR-like"/>
</dbReference>
<evidence type="ECO:0000256" key="1">
    <source>
        <dbReference type="SAM" id="Phobius"/>
    </source>
</evidence>
<gene>
    <name evidence="4" type="ORF">RQM65_10635</name>
</gene>
<proteinExistence type="predicted"/>
<keyword evidence="1" id="KW-0812">Transmembrane</keyword>
<dbReference type="EMBL" id="JAVTTP010000001">
    <property type="protein sequence ID" value="MDT7829121.1"/>
    <property type="molecule type" value="Genomic_DNA"/>
</dbReference>
<name>A0ABU3L5V3_9FLAO</name>
<feature type="transmembrane region" description="Helical" evidence="1">
    <location>
        <begin position="367"/>
        <end position="388"/>
    </location>
</feature>
<dbReference type="PROSITE" id="PS50930">
    <property type="entry name" value="HTH_LYTTR"/>
    <property type="match status" value="1"/>
</dbReference>
<evidence type="ECO:0000313" key="5">
    <source>
        <dbReference type="Proteomes" id="UP001250656"/>
    </source>
</evidence>
<dbReference type="Gene3D" id="1.25.40.10">
    <property type="entry name" value="Tetratricopeptide repeat domain"/>
    <property type="match status" value="1"/>
</dbReference>
<evidence type="ECO:0000256" key="2">
    <source>
        <dbReference type="SAM" id="SignalP"/>
    </source>
</evidence>
<dbReference type="RefSeq" id="WP_314014849.1">
    <property type="nucleotide sequence ID" value="NZ_JAVTTP010000001.1"/>
</dbReference>
<keyword evidence="1" id="KW-0472">Membrane</keyword>
<dbReference type="PANTHER" id="PTHR37299">
    <property type="entry name" value="TRANSCRIPTIONAL REGULATOR-RELATED"/>
    <property type="match status" value="1"/>
</dbReference>
<keyword evidence="1" id="KW-1133">Transmembrane helix</keyword>
<dbReference type="Proteomes" id="UP001250656">
    <property type="component" value="Unassembled WGS sequence"/>
</dbReference>
<sequence length="511" mass="60112">MNSGVTLFMILCLLPLAQLAAQQEQSVRSQIKSLKRFDLDALELVDRNDDLSVAGSALQKRLAYLKNGDLTQIEPTADQMARMNHTDKVLYNIHQGDYFFNKVSPIDSLAYKHYLNALDLSKKRNDTLLINKALQRINSYFLKNFNDKKLYTKYVSELSKYAQDSIDEFWKRYYRLVYDMSYSGFSESEFRDLEDRFLGLVVDTPAHSYFRSVMYHMTGIFYTYPGGDSAKSRKYFELALQSYNDHEYYSFKRKIRTAIALSIMDYNDGNYKEAIEKLEQTLKNDNVKTDYELKYLIYDWLSKAHEKMGKPTESNAYLKLKISALDSVKYYAFAEKIRDIDVKYDVKNKEIAIQELEDKNSELQNNILTLLPFLGIAAVILVLLFFLYRRYRKKSTVLESEKSETLQKLDELKNIVIKNHIVLKDKTKVYISDLMYIKSDDHYLNIHTSDDKSHFVRGKLKKIREELPPNFIQCHRSYIVNRNFVKRINNKSLTLLDKSEIPLSRSYRDEF</sequence>
<comment type="caution">
    <text evidence="4">The sequence shown here is derived from an EMBL/GenBank/DDBJ whole genome shotgun (WGS) entry which is preliminary data.</text>
</comment>